<gene>
    <name evidence="2" type="ORF">K8V08_01955</name>
</gene>
<evidence type="ECO:0000313" key="2">
    <source>
        <dbReference type="EMBL" id="HJG79156.1"/>
    </source>
</evidence>
<dbReference type="EMBL" id="DYUK01000041">
    <property type="protein sequence ID" value="HJG79156.1"/>
    <property type="molecule type" value="Genomic_DNA"/>
</dbReference>
<evidence type="ECO:0000259" key="1">
    <source>
        <dbReference type="PROSITE" id="PS50883"/>
    </source>
</evidence>
<sequence>MGTTDASVRLDSDLDLERLVRSGLITTSFAPVVDLETDAVVAHRVFHTSAEVDSFEMEDFVAVRRAVRESPLAGDFDSSLRAIALREAQRLDLPANNRLLLTTEPQSLVTVEDRTGEPDRSAILHLHPERIAMAPAMTLRSVRQARSLGWGIGMSSIGMDLTTTAFLPLVNPSVVMLHRQVLQIEDAAHIAELVRLLHAHVERTDAIIIADGIETDADVHRARATGARFGTGTRFGAPSRTPTPVDATREDPIAAHFTRNLPAQGTPFTIAQALRRDPMVMDADMLDAQLRSLEDRTLTAGRSAVVIGVFAGLDELPQTTLDRYTRIADSAGYT</sequence>
<protein>
    <submittedName>
        <fullName evidence="2">EAL domain-containing protein</fullName>
    </submittedName>
</protein>
<evidence type="ECO:0000313" key="3">
    <source>
        <dbReference type="Proteomes" id="UP000784435"/>
    </source>
</evidence>
<dbReference type="Gene3D" id="3.20.20.450">
    <property type="entry name" value="EAL domain"/>
    <property type="match status" value="1"/>
</dbReference>
<name>A0A921MCA6_9MICO</name>
<proteinExistence type="predicted"/>
<reference evidence="2" key="1">
    <citation type="journal article" date="2021" name="PeerJ">
        <title>Extensive microbial diversity within the chicken gut microbiome revealed by metagenomics and culture.</title>
        <authorList>
            <person name="Gilroy R."/>
            <person name="Ravi A."/>
            <person name="Getino M."/>
            <person name="Pursley I."/>
            <person name="Horton D.L."/>
            <person name="Alikhan N.F."/>
            <person name="Baker D."/>
            <person name="Gharbi K."/>
            <person name="Hall N."/>
            <person name="Watson M."/>
            <person name="Adriaenssens E.M."/>
            <person name="Foster-Nyarko E."/>
            <person name="Jarju S."/>
            <person name="Secka A."/>
            <person name="Antonio M."/>
            <person name="Oren A."/>
            <person name="Chaudhuri R.R."/>
            <person name="La Ragione R."/>
            <person name="Hildebrand F."/>
            <person name="Pallen M.J."/>
        </authorList>
    </citation>
    <scope>NUCLEOTIDE SEQUENCE</scope>
    <source>
        <strain evidence="2">ChiGjej5B5-7349</strain>
    </source>
</reference>
<comment type="caution">
    <text evidence="2">The sequence shown here is derived from an EMBL/GenBank/DDBJ whole genome shotgun (WGS) entry which is preliminary data.</text>
</comment>
<reference evidence="2" key="2">
    <citation type="submission" date="2021-09" db="EMBL/GenBank/DDBJ databases">
        <authorList>
            <person name="Gilroy R."/>
        </authorList>
    </citation>
    <scope>NUCLEOTIDE SEQUENCE</scope>
    <source>
        <strain evidence="2">ChiGjej5B5-7349</strain>
    </source>
</reference>
<dbReference type="InterPro" id="IPR035919">
    <property type="entry name" value="EAL_sf"/>
</dbReference>
<dbReference type="InterPro" id="IPR001633">
    <property type="entry name" value="EAL_dom"/>
</dbReference>
<dbReference type="AlphaFoldDB" id="A0A921MCA6"/>
<feature type="non-terminal residue" evidence="2">
    <location>
        <position position="334"/>
    </location>
</feature>
<dbReference type="Proteomes" id="UP000784435">
    <property type="component" value="Unassembled WGS sequence"/>
</dbReference>
<dbReference type="Pfam" id="PF00563">
    <property type="entry name" value="EAL"/>
    <property type="match status" value="1"/>
</dbReference>
<dbReference type="SUPFAM" id="SSF141868">
    <property type="entry name" value="EAL domain-like"/>
    <property type="match status" value="1"/>
</dbReference>
<organism evidence="2 3">
    <name type="scientific">Brevibacterium senegalense</name>
    <dbReference type="NCBI Taxonomy" id="1033736"/>
    <lineage>
        <taxon>Bacteria</taxon>
        <taxon>Bacillati</taxon>
        <taxon>Actinomycetota</taxon>
        <taxon>Actinomycetes</taxon>
        <taxon>Micrococcales</taxon>
        <taxon>Brevibacteriaceae</taxon>
        <taxon>Brevibacterium</taxon>
    </lineage>
</organism>
<feature type="domain" description="EAL" evidence="1">
    <location>
        <begin position="9"/>
        <end position="252"/>
    </location>
</feature>
<accession>A0A921MCA6</accession>
<dbReference type="PROSITE" id="PS50883">
    <property type="entry name" value="EAL"/>
    <property type="match status" value="1"/>
</dbReference>